<organism evidence="2 3">
    <name type="scientific">Colletotrichum asianum</name>
    <dbReference type="NCBI Taxonomy" id="702518"/>
    <lineage>
        <taxon>Eukaryota</taxon>
        <taxon>Fungi</taxon>
        <taxon>Dikarya</taxon>
        <taxon>Ascomycota</taxon>
        <taxon>Pezizomycotina</taxon>
        <taxon>Sordariomycetes</taxon>
        <taxon>Hypocreomycetidae</taxon>
        <taxon>Glomerellales</taxon>
        <taxon>Glomerellaceae</taxon>
        <taxon>Colletotrichum</taxon>
        <taxon>Colletotrichum gloeosporioides species complex</taxon>
    </lineage>
</organism>
<dbReference type="AlphaFoldDB" id="A0A8H3WD78"/>
<evidence type="ECO:0000256" key="1">
    <source>
        <dbReference type="SAM" id="Phobius"/>
    </source>
</evidence>
<evidence type="ECO:0000313" key="2">
    <source>
        <dbReference type="EMBL" id="KAF0324210.1"/>
    </source>
</evidence>
<protein>
    <submittedName>
        <fullName evidence="2">Uncharacterized protein</fullName>
    </submittedName>
</protein>
<sequence>MQALQVTSQSIEVLADYRRGAQELHMSSSKECDDGCGEYKPVAADDGLTPPAQYPKRKVEIATVLADCIAILLPLGLVVFVILIWSLKGSRVIADSHASWQNAITVMATVLPTVFASVVGRLMSEGARWRLERGAS</sequence>
<reference evidence="2 3" key="1">
    <citation type="submission" date="2019-12" db="EMBL/GenBank/DDBJ databases">
        <title>A genome sequence resource for the geographically widespread anthracnose pathogen Colletotrichum asianum.</title>
        <authorList>
            <person name="Meng Y."/>
        </authorList>
    </citation>
    <scope>NUCLEOTIDE SEQUENCE [LARGE SCALE GENOMIC DNA]</scope>
    <source>
        <strain evidence="2 3">ICMP 18580</strain>
    </source>
</reference>
<keyword evidence="3" id="KW-1185">Reference proteome</keyword>
<dbReference type="EMBL" id="WOWK01000046">
    <property type="protein sequence ID" value="KAF0324210.1"/>
    <property type="molecule type" value="Genomic_DNA"/>
</dbReference>
<keyword evidence="1" id="KW-0472">Membrane</keyword>
<name>A0A8H3WD78_9PEZI</name>
<dbReference type="OrthoDB" id="3692311at2759"/>
<feature type="non-terminal residue" evidence="2">
    <location>
        <position position="1"/>
    </location>
</feature>
<feature type="transmembrane region" description="Helical" evidence="1">
    <location>
        <begin position="99"/>
        <end position="123"/>
    </location>
</feature>
<comment type="caution">
    <text evidence="2">The sequence shown here is derived from an EMBL/GenBank/DDBJ whole genome shotgun (WGS) entry which is preliminary data.</text>
</comment>
<accession>A0A8H3WD78</accession>
<proteinExistence type="predicted"/>
<feature type="transmembrane region" description="Helical" evidence="1">
    <location>
        <begin position="64"/>
        <end position="87"/>
    </location>
</feature>
<gene>
    <name evidence="2" type="ORF">GQ607_008640</name>
</gene>
<dbReference type="Proteomes" id="UP000434172">
    <property type="component" value="Unassembled WGS sequence"/>
</dbReference>
<evidence type="ECO:0000313" key="3">
    <source>
        <dbReference type="Proteomes" id="UP000434172"/>
    </source>
</evidence>
<keyword evidence="1" id="KW-0812">Transmembrane</keyword>
<keyword evidence="1" id="KW-1133">Transmembrane helix</keyword>